<evidence type="ECO:0000256" key="3">
    <source>
        <dbReference type="ARBA" id="ARBA00022670"/>
    </source>
</evidence>
<reference evidence="9" key="1">
    <citation type="submission" date="2021-01" db="EMBL/GenBank/DDBJ databases">
        <authorList>
            <person name="Corre E."/>
            <person name="Pelletier E."/>
            <person name="Niang G."/>
            <person name="Scheremetjew M."/>
            <person name="Finn R."/>
            <person name="Kale V."/>
            <person name="Holt S."/>
            <person name="Cochrane G."/>
            <person name="Meng A."/>
            <person name="Brown T."/>
            <person name="Cohen L."/>
        </authorList>
    </citation>
    <scope>NUCLEOTIDE SEQUENCE</scope>
    <source>
        <strain evidence="9">SL-175</strain>
    </source>
</reference>
<keyword evidence="4 7" id="KW-0732">Signal</keyword>
<accession>A0A7S0SLA0</accession>
<evidence type="ECO:0000256" key="4">
    <source>
        <dbReference type="ARBA" id="ARBA00022729"/>
    </source>
</evidence>
<dbReference type="Gene3D" id="3.40.50.1820">
    <property type="entry name" value="alpha/beta hydrolase"/>
    <property type="match status" value="1"/>
</dbReference>
<dbReference type="SUPFAM" id="SSF53474">
    <property type="entry name" value="alpha/beta-Hydrolases"/>
    <property type="match status" value="1"/>
</dbReference>
<dbReference type="Pfam" id="PF00450">
    <property type="entry name" value="Peptidase_S10"/>
    <property type="match status" value="1"/>
</dbReference>
<protein>
    <recommendedName>
        <fullName evidence="7">Carboxypeptidase</fullName>
        <ecNumber evidence="7">3.4.16.-</ecNumber>
    </recommendedName>
</protein>
<feature type="chain" id="PRO_5031589478" description="Carboxypeptidase" evidence="7">
    <location>
        <begin position="17"/>
        <end position="545"/>
    </location>
</feature>
<organism evidence="9">
    <name type="scientific">Mantoniella antarctica</name>
    <dbReference type="NCBI Taxonomy" id="81844"/>
    <lineage>
        <taxon>Eukaryota</taxon>
        <taxon>Viridiplantae</taxon>
        <taxon>Chlorophyta</taxon>
        <taxon>Mamiellophyceae</taxon>
        <taxon>Mamiellales</taxon>
        <taxon>Mamiellaceae</taxon>
        <taxon>Mantoniella</taxon>
    </lineage>
</organism>
<evidence type="ECO:0000256" key="7">
    <source>
        <dbReference type="RuleBase" id="RU361156"/>
    </source>
</evidence>
<feature type="region of interest" description="Disordered" evidence="8">
    <location>
        <begin position="506"/>
        <end position="545"/>
    </location>
</feature>
<keyword evidence="3 7" id="KW-0645">Protease</keyword>
<proteinExistence type="inferred from homology"/>
<sequence>MALMLLTASLALGTTAGTGVDADAAAGPHANGFTTLSPRLREKTLDLRAHMNTPAAPPTPFAHSAGYFKLNRTSAAEMFYFYFRSRNDPSTDPVVLWMTGGPGCSSELAVFYENGPYSINPDLSLSVSPHGWDTVSNLVYVDQPINTGFSYSTDPSDDVHDEKRVADDMLQFLVEFVAAHPELDGNDFYITGESYAGHYVPAVSYRVFRAQQQGEGPAVKLRGFAIGNGLTMPEIQYGAYADYARGMDMVDAAAADEAARLYPACAAKIRKCGGGAGKKGPAAESAARRAACVEAVESCEAIPGGLLAAAGDVNVYDIRKKCVGSLCYDFSNAEKFLNLPAVRAALGVGTRAWEMCSAKVFADMQGDWMRNLEPVVPPMLEAGLRIMVYAGEDDFICNWLGNHRWVRAMEWSGQAAFNATMPVPFVVDGVTGGDVSESGPLSFVKMSNSGHMVPMDQPKNAVTMLQRFISGAPIAGPAWRPTATATTSPSSASPSRTATKLVLGARLSDDTQGADEAVPEGEGVGGASETAAKKDPRRAMGLAWV</sequence>
<dbReference type="PROSITE" id="PS00131">
    <property type="entry name" value="CARBOXYPEPT_SER_SER"/>
    <property type="match status" value="1"/>
</dbReference>
<keyword evidence="5 7" id="KW-0378">Hydrolase</keyword>
<keyword evidence="2 7" id="KW-0121">Carboxypeptidase</keyword>
<dbReference type="AlphaFoldDB" id="A0A7S0SLA0"/>
<evidence type="ECO:0000313" key="9">
    <source>
        <dbReference type="EMBL" id="CAD8710179.1"/>
    </source>
</evidence>
<dbReference type="EMBL" id="HBFC01021533">
    <property type="protein sequence ID" value="CAD8710179.1"/>
    <property type="molecule type" value="Transcribed_RNA"/>
</dbReference>
<dbReference type="InterPro" id="IPR001563">
    <property type="entry name" value="Peptidase_S10"/>
</dbReference>
<evidence type="ECO:0000256" key="8">
    <source>
        <dbReference type="SAM" id="MobiDB-lite"/>
    </source>
</evidence>
<dbReference type="InterPro" id="IPR029058">
    <property type="entry name" value="AB_hydrolase_fold"/>
</dbReference>
<dbReference type="EC" id="3.4.16.-" evidence="7"/>
<dbReference type="GO" id="GO:0004185">
    <property type="term" value="F:serine-type carboxypeptidase activity"/>
    <property type="evidence" value="ECO:0007669"/>
    <property type="project" value="UniProtKB-UniRule"/>
</dbReference>
<gene>
    <name evidence="9" type="ORF">MANT1106_LOCUS12865</name>
</gene>
<evidence type="ECO:0000256" key="6">
    <source>
        <dbReference type="ARBA" id="ARBA00023180"/>
    </source>
</evidence>
<evidence type="ECO:0000256" key="5">
    <source>
        <dbReference type="ARBA" id="ARBA00022801"/>
    </source>
</evidence>
<feature type="region of interest" description="Disordered" evidence="8">
    <location>
        <begin position="479"/>
        <end position="498"/>
    </location>
</feature>
<feature type="signal peptide" evidence="7">
    <location>
        <begin position="1"/>
        <end position="16"/>
    </location>
</feature>
<dbReference type="GO" id="GO:0006508">
    <property type="term" value="P:proteolysis"/>
    <property type="evidence" value="ECO:0007669"/>
    <property type="project" value="UniProtKB-KW"/>
</dbReference>
<keyword evidence="6" id="KW-0325">Glycoprotein</keyword>
<dbReference type="InterPro" id="IPR018202">
    <property type="entry name" value="Ser_caboxypep_ser_AS"/>
</dbReference>
<dbReference type="PANTHER" id="PTHR11802">
    <property type="entry name" value="SERINE PROTEASE FAMILY S10 SERINE CARBOXYPEPTIDASE"/>
    <property type="match status" value="1"/>
</dbReference>
<dbReference type="PRINTS" id="PR00724">
    <property type="entry name" value="CRBOXYPTASEC"/>
</dbReference>
<comment type="similarity">
    <text evidence="1 7">Belongs to the peptidase S10 family.</text>
</comment>
<evidence type="ECO:0000256" key="1">
    <source>
        <dbReference type="ARBA" id="ARBA00009431"/>
    </source>
</evidence>
<dbReference type="PANTHER" id="PTHR11802:SF113">
    <property type="entry name" value="SERINE CARBOXYPEPTIDASE CTSA-4.1"/>
    <property type="match status" value="1"/>
</dbReference>
<evidence type="ECO:0000256" key="2">
    <source>
        <dbReference type="ARBA" id="ARBA00022645"/>
    </source>
</evidence>
<name>A0A7S0SLA0_9CHLO</name>